<dbReference type="OrthoDB" id="9808242at2"/>
<dbReference type="Gene3D" id="1.10.10.10">
    <property type="entry name" value="Winged helix-like DNA-binding domain superfamily/Winged helix DNA-binding domain"/>
    <property type="match status" value="1"/>
</dbReference>
<gene>
    <name evidence="1" type="ORF">ETP66_11820</name>
</gene>
<evidence type="ECO:0000313" key="2">
    <source>
        <dbReference type="Proteomes" id="UP000292858"/>
    </source>
</evidence>
<dbReference type="PANTHER" id="PTHR34849">
    <property type="entry name" value="SSL5025 PROTEIN"/>
    <property type="match status" value="1"/>
</dbReference>
<protein>
    <submittedName>
        <fullName evidence="1">DUF433 domain-containing protein</fullName>
    </submittedName>
</protein>
<keyword evidence="2" id="KW-1185">Reference proteome</keyword>
<dbReference type="InterPro" id="IPR007367">
    <property type="entry name" value="DUF433"/>
</dbReference>
<organism evidence="1 2">
    <name type="scientific">Thermus thermamylovorans</name>
    <dbReference type="NCBI Taxonomy" id="2509362"/>
    <lineage>
        <taxon>Bacteria</taxon>
        <taxon>Thermotogati</taxon>
        <taxon>Deinococcota</taxon>
        <taxon>Deinococci</taxon>
        <taxon>Thermales</taxon>
        <taxon>Thermaceae</taxon>
        <taxon>Thermus</taxon>
    </lineage>
</organism>
<dbReference type="PANTHER" id="PTHR34849:SF3">
    <property type="entry name" value="SSR2962 PROTEIN"/>
    <property type="match status" value="1"/>
</dbReference>
<dbReference type="Proteomes" id="UP000292858">
    <property type="component" value="Unassembled WGS sequence"/>
</dbReference>
<comment type="caution">
    <text evidence="1">The sequence shown here is derived from an EMBL/GenBank/DDBJ whole genome shotgun (WGS) entry which is preliminary data.</text>
</comment>
<dbReference type="RefSeq" id="WP_038047221.1">
    <property type="nucleotide sequence ID" value="NZ_SIJL01000046.1"/>
</dbReference>
<name>A0A4Q9AUD8_9DEIN</name>
<dbReference type="SUPFAM" id="SSF46689">
    <property type="entry name" value="Homeodomain-like"/>
    <property type="match status" value="1"/>
</dbReference>
<dbReference type="EMBL" id="SIJL01000046">
    <property type="protein sequence ID" value="TBH14520.1"/>
    <property type="molecule type" value="Genomic_DNA"/>
</dbReference>
<reference evidence="1 2" key="1">
    <citation type="submission" date="2019-02" db="EMBL/GenBank/DDBJ databases">
        <title>Thermus sp. a novel from hot spring.</title>
        <authorList>
            <person name="Zhao Z."/>
        </authorList>
    </citation>
    <scope>NUCLEOTIDE SEQUENCE [LARGE SCALE GENOMIC DNA]</scope>
    <source>
        <strain evidence="1 2">CFH 72773T</strain>
    </source>
</reference>
<dbReference type="InterPro" id="IPR036388">
    <property type="entry name" value="WH-like_DNA-bd_sf"/>
</dbReference>
<accession>A0A4Q9AUD8</accession>
<dbReference type="InterPro" id="IPR009057">
    <property type="entry name" value="Homeodomain-like_sf"/>
</dbReference>
<proteinExistence type="predicted"/>
<sequence>MTSWREWIASDPGVLGGKPVVRGTRLSVAFLLGLLAQGWSREEILANYPQLPPEGLQAALAFAQEVLEEERLFALSR</sequence>
<dbReference type="AlphaFoldDB" id="A0A4Q9AUD8"/>
<evidence type="ECO:0000313" key="1">
    <source>
        <dbReference type="EMBL" id="TBH14520.1"/>
    </source>
</evidence>
<dbReference type="Pfam" id="PF04255">
    <property type="entry name" value="DUF433"/>
    <property type="match status" value="1"/>
</dbReference>